<dbReference type="VEuPathDB" id="FungiDB:P175DRAFT_0529548"/>
<dbReference type="Proteomes" id="UP000244073">
    <property type="component" value="Unassembled WGS sequence"/>
</dbReference>
<sequence>MKNIIEPVGLGWRDKTEHHCNFEACNLARSPEGSKTDSLEPTKTSKSLDSNWSYRTGSIVAASIFTAITAAAILFLVVLFIQRLRRRWRQNSSIRDSRGSNTNSTMEKRRKRENLMFSENSSRTYVVEQNNGSVTRVVCATPHGSSSTPTPDTTPTRDTIATTTLDETNSSPVNIKFEAASPLDALNSSRKGRSGSIPKPIVIVSPPLEPVVSRSAVPILQSTEAPAPSATEPVHTEQPVETSNSSRFLRLPSLKKTVSPFFRF</sequence>
<dbReference type="GeneID" id="63816580"/>
<protein>
    <submittedName>
        <fullName evidence="3">Uncharacterized protein</fullName>
    </submittedName>
</protein>
<reference evidence="3 4" key="1">
    <citation type="journal article" date="2018" name="Proc. Natl. Acad. Sci. U.S.A.">
        <title>Linking secondary metabolites to gene clusters through genome sequencing of six diverse Aspergillus species.</title>
        <authorList>
            <person name="Kaerboelling I."/>
            <person name="Vesth T.C."/>
            <person name="Frisvad J.C."/>
            <person name="Nybo J.L."/>
            <person name="Theobald S."/>
            <person name="Kuo A."/>
            <person name="Bowyer P."/>
            <person name="Matsuda Y."/>
            <person name="Mondo S."/>
            <person name="Lyhne E.K."/>
            <person name="Kogle M.E."/>
            <person name="Clum A."/>
            <person name="Lipzen A."/>
            <person name="Salamov A."/>
            <person name="Ngan C.Y."/>
            <person name="Daum C."/>
            <person name="Chiniquy J."/>
            <person name="Barry K."/>
            <person name="LaButti K."/>
            <person name="Haridas S."/>
            <person name="Simmons B.A."/>
            <person name="Magnuson J.K."/>
            <person name="Mortensen U.H."/>
            <person name="Larsen T.O."/>
            <person name="Grigoriev I.V."/>
            <person name="Baker S.E."/>
            <person name="Andersen M.R."/>
        </authorList>
    </citation>
    <scope>NUCLEOTIDE SEQUENCE [LARGE SCALE GENOMIC DNA]</scope>
    <source>
        <strain evidence="3 4">IBT 24754</strain>
    </source>
</reference>
<dbReference type="AlphaFoldDB" id="A0A2T5M1U0"/>
<accession>A0A2T5M1U0</accession>
<feature type="transmembrane region" description="Helical" evidence="2">
    <location>
        <begin position="59"/>
        <end position="81"/>
    </location>
</feature>
<feature type="region of interest" description="Disordered" evidence="1">
    <location>
        <begin position="222"/>
        <end position="247"/>
    </location>
</feature>
<evidence type="ECO:0000313" key="4">
    <source>
        <dbReference type="Proteomes" id="UP000244073"/>
    </source>
</evidence>
<evidence type="ECO:0000256" key="1">
    <source>
        <dbReference type="SAM" id="MobiDB-lite"/>
    </source>
</evidence>
<proteinExistence type="predicted"/>
<keyword evidence="2" id="KW-0812">Transmembrane</keyword>
<feature type="region of interest" description="Disordered" evidence="1">
    <location>
        <begin position="91"/>
        <end position="113"/>
    </location>
</feature>
<dbReference type="RefSeq" id="XP_040753880.1">
    <property type="nucleotide sequence ID" value="XM_040899698.1"/>
</dbReference>
<feature type="compositionally biased region" description="Polar residues" evidence="1">
    <location>
        <begin position="91"/>
        <end position="105"/>
    </location>
</feature>
<evidence type="ECO:0000313" key="3">
    <source>
        <dbReference type="EMBL" id="PTU22488.1"/>
    </source>
</evidence>
<gene>
    <name evidence="3" type="ORF">P175DRAFT_0529548</name>
</gene>
<name>A0A2T5M1U0_9EURO</name>
<keyword evidence="2" id="KW-0472">Membrane</keyword>
<keyword evidence="2" id="KW-1133">Transmembrane helix</keyword>
<comment type="caution">
    <text evidence="3">The sequence shown here is derived from an EMBL/GenBank/DDBJ whole genome shotgun (WGS) entry which is preliminary data.</text>
</comment>
<dbReference type="EMBL" id="MSFN02000002">
    <property type="protein sequence ID" value="PTU22488.1"/>
    <property type="molecule type" value="Genomic_DNA"/>
</dbReference>
<evidence type="ECO:0000256" key="2">
    <source>
        <dbReference type="SAM" id="Phobius"/>
    </source>
</evidence>
<organism evidence="3 4">
    <name type="scientific">Aspergillus ochraceoroseus IBT 24754</name>
    <dbReference type="NCBI Taxonomy" id="1392256"/>
    <lineage>
        <taxon>Eukaryota</taxon>
        <taxon>Fungi</taxon>
        <taxon>Dikarya</taxon>
        <taxon>Ascomycota</taxon>
        <taxon>Pezizomycotina</taxon>
        <taxon>Eurotiomycetes</taxon>
        <taxon>Eurotiomycetidae</taxon>
        <taxon>Eurotiales</taxon>
        <taxon>Aspergillaceae</taxon>
        <taxon>Aspergillus</taxon>
        <taxon>Aspergillus subgen. Nidulantes</taxon>
    </lineage>
</organism>
<dbReference type="OrthoDB" id="4501674at2759"/>